<protein>
    <submittedName>
        <fullName evidence="1">Uncharacterized protein</fullName>
    </submittedName>
</protein>
<evidence type="ECO:0000313" key="2">
    <source>
        <dbReference type="Proteomes" id="UP001165960"/>
    </source>
</evidence>
<gene>
    <name evidence="1" type="ORF">DSO57_1018829</name>
</gene>
<evidence type="ECO:0000313" key="1">
    <source>
        <dbReference type="EMBL" id="KAJ9073223.1"/>
    </source>
</evidence>
<keyword evidence="2" id="KW-1185">Reference proteome</keyword>
<reference evidence="1" key="1">
    <citation type="submission" date="2022-04" db="EMBL/GenBank/DDBJ databases">
        <title>Genome of the entomopathogenic fungus Entomophthora muscae.</title>
        <authorList>
            <person name="Elya C."/>
            <person name="Lovett B.R."/>
            <person name="Lee E."/>
            <person name="Macias A.M."/>
            <person name="Hajek A.E."/>
            <person name="De Bivort B.L."/>
            <person name="Kasson M.T."/>
            <person name="De Fine Licht H.H."/>
            <person name="Stajich J.E."/>
        </authorList>
    </citation>
    <scope>NUCLEOTIDE SEQUENCE</scope>
    <source>
        <strain evidence="1">Berkeley</strain>
    </source>
</reference>
<dbReference type="EMBL" id="QTSX02002923">
    <property type="protein sequence ID" value="KAJ9073223.1"/>
    <property type="molecule type" value="Genomic_DNA"/>
</dbReference>
<comment type="caution">
    <text evidence="1">The sequence shown here is derived from an EMBL/GenBank/DDBJ whole genome shotgun (WGS) entry which is preliminary data.</text>
</comment>
<dbReference type="Proteomes" id="UP001165960">
    <property type="component" value="Unassembled WGS sequence"/>
</dbReference>
<proteinExistence type="predicted"/>
<name>A0ACC2TEY1_9FUNG</name>
<sequence length="83" mass="9765">MVPSIPSLFQKIPIEEQPASNQPLPDLFLLEKDFEEDSIHKLVADNLYVTHPRERPPQENQRQRNRDHLKALHRSSSGGMYWF</sequence>
<accession>A0ACC2TEY1</accession>
<organism evidence="1 2">
    <name type="scientific">Entomophthora muscae</name>
    <dbReference type="NCBI Taxonomy" id="34485"/>
    <lineage>
        <taxon>Eukaryota</taxon>
        <taxon>Fungi</taxon>
        <taxon>Fungi incertae sedis</taxon>
        <taxon>Zoopagomycota</taxon>
        <taxon>Entomophthoromycotina</taxon>
        <taxon>Entomophthoromycetes</taxon>
        <taxon>Entomophthorales</taxon>
        <taxon>Entomophthoraceae</taxon>
        <taxon>Entomophthora</taxon>
    </lineage>
</organism>